<protein>
    <submittedName>
        <fullName evidence="2">ELMOD1</fullName>
    </submittedName>
</protein>
<accession>A0ABY6KB12</accession>
<dbReference type="Pfam" id="PF04727">
    <property type="entry name" value="ELMO_CED12"/>
    <property type="match status" value="1"/>
</dbReference>
<reference evidence="2 3" key="1">
    <citation type="submission" date="2022-01" db="EMBL/GenBank/DDBJ databases">
        <title>A chromosomal length assembly of Cordylochernes scorpioides.</title>
        <authorList>
            <person name="Zeh D."/>
            <person name="Zeh J."/>
        </authorList>
    </citation>
    <scope>NUCLEOTIDE SEQUENCE [LARGE SCALE GENOMIC DNA]</scope>
    <source>
        <strain evidence="2">IN4F17</strain>
        <tissue evidence="2">Whole Body</tissue>
    </source>
</reference>
<dbReference type="PANTHER" id="PTHR12771:SF51">
    <property type="entry name" value="LD01482P"/>
    <property type="match status" value="1"/>
</dbReference>
<dbReference type="PROSITE" id="PS51335">
    <property type="entry name" value="ELMO"/>
    <property type="match status" value="1"/>
</dbReference>
<keyword evidence="3" id="KW-1185">Reference proteome</keyword>
<gene>
    <name evidence="2" type="ORF">LAZ67_3000648</name>
</gene>
<proteinExistence type="predicted"/>
<evidence type="ECO:0000313" key="2">
    <source>
        <dbReference type="EMBL" id="UYV64425.1"/>
    </source>
</evidence>
<dbReference type="InterPro" id="IPR006816">
    <property type="entry name" value="ELMO_dom"/>
</dbReference>
<evidence type="ECO:0000259" key="1">
    <source>
        <dbReference type="PROSITE" id="PS51335"/>
    </source>
</evidence>
<dbReference type="Proteomes" id="UP001235939">
    <property type="component" value="Chromosome 03"/>
</dbReference>
<evidence type="ECO:0000313" key="3">
    <source>
        <dbReference type="Proteomes" id="UP001235939"/>
    </source>
</evidence>
<organism evidence="2 3">
    <name type="scientific">Cordylochernes scorpioides</name>
    <dbReference type="NCBI Taxonomy" id="51811"/>
    <lineage>
        <taxon>Eukaryota</taxon>
        <taxon>Metazoa</taxon>
        <taxon>Ecdysozoa</taxon>
        <taxon>Arthropoda</taxon>
        <taxon>Chelicerata</taxon>
        <taxon>Arachnida</taxon>
        <taxon>Pseudoscorpiones</taxon>
        <taxon>Cheliferoidea</taxon>
        <taxon>Chernetidae</taxon>
        <taxon>Cordylochernes</taxon>
    </lineage>
</organism>
<sequence length="333" mass="38418">MCVCPGMIIALIASAYDLIYWYLRPFIKWFLRKTTKLCELQRICYGDPHGALRTSNVGRLTVVNPRDLQTSLSPARQNELKTVLGNLGVLADSGRFTEDYAARPLAFSIKRILEVKQINPDIHREFVPSINTCLLQIYGYKQLVYSVEQLRKTAYSAANMAHEKKLMELWDCLMPLTPLESRISKNWTEIGFQGDDPQTDFRGMGCLGLDNLLYFASQHTQAAQHVLSHSRHPKYGYSFAIVGINLTSMAYHFLVQGKLKFHLYNFVNGCPTVDDFHHIYCYFFFEFDKFWLSEKPQDIMEFSRIRAKFEERMSSLLSRTGAVLNFNMAIETL</sequence>
<feature type="domain" description="ELMO" evidence="1">
    <location>
        <begin position="161"/>
        <end position="317"/>
    </location>
</feature>
<dbReference type="InterPro" id="IPR050868">
    <property type="entry name" value="ELMO_domain-containing"/>
</dbReference>
<dbReference type="PANTHER" id="PTHR12771">
    <property type="entry name" value="ENGULFMENT AND CELL MOTILITY"/>
    <property type="match status" value="1"/>
</dbReference>
<dbReference type="EMBL" id="CP092865">
    <property type="protein sequence ID" value="UYV64425.1"/>
    <property type="molecule type" value="Genomic_DNA"/>
</dbReference>
<name>A0ABY6KB12_9ARAC</name>